<evidence type="ECO:0008006" key="3">
    <source>
        <dbReference type="Google" id="ProtNLM"/>
    </source>
</evidence>
<evidence type="ECO:0000313" key="2">
    <source>
        <dbReference type="Proteomes" id="UP000503464"/>
    </source>
</evidence>
<name>A0AAE7JVT9_SERFO</name>
<gene>
    <name evidence="1" type="ORF">G9399_03355</name>
</gene>
<dbReference type="RefSeq" id="WP_253081916.1">
    <property type="nucleotide sequence ID" value="NZ_CP054160.3"/>
</dbReference>
<reference evidence="2" key="1">
    <citation type="submission" date="2020-03" db="EMBL/GenBank/DDBJ databases">
        <title>Genome sequences of seven Enterobacteriaceae strains isolated from Canadian wastewater treatment facilities.</title>
        <authorList>
            <person name="Huang H."/>
            <person name="Chmara J.T."/>
            <person name="Duceppe M.-O."/>
        </authorList>
    </citation>
    <scope>NUCLEOTIDE SEQUENCE [LARGE SCALE GENOMIC DNA]</scope>
    <source>
        <strain evidence="2">Biosolid 3</strain>
    </source>
</reference>
<sequence>MIKILQTLYRHASQYRVVFYLFALLSPPVIAETITIGKGSGIVWEGMPFNVTLSGPINYIKHLPELPLLSITNSQYYGLPASAVKMIGGYKAYPIAPGVGLVPRAIGTANYYASNMVPVTYSATLGLPESRGTGENSHLLPARGYDWAVPASRDPIENFYSPSAPRTATISGSWVIVTDGSQKATEITLKPMYAASLSGSSSGDKSAAILPANIQLRISNLECTVNTPTQINFGPVAHDPTAGAELASLSYPLATQCNQESDRINANINLQFRAISGLYQNAPTKLSLTAGGGYITGEIDNGVTGSGSCTVASGVPFDNQAIRIGSITNTQSSLTMANQVTWRLCSGGSNLPMGNVEAAAEMLVTFN</sequence>
<organism evidence="1 2">
    <name type="scientific">Serratia fonticola</name>
    <dbReference type="NCBI Taxonomy" id="47917"/>
    <lineage>
        <taxon>Bacteria</taxon>
        <taxon>Pseudomonadati</taxon>
        <taxon>Pseudomonadota</taxon>
        <taxon>Gammaproteobacteria</taxon>
        <taxon>Enterobacterales</taxon>
        <taxon>Yersiniaceae</taxon>
        <taxon>Serratia</taxon>
    </lineage>
</organism>
<dbReference type="AlphaFoldDB" id="A0AAE7JVT9"/>
<protein>
    <recommendedName>
        <fullName evidence="3">Adhesin</fullName>
    </recommendedName>
</protein>
<accession>A0AAE7JVT9</accession>
<dbReference type="Proteomes" id="UP000503464">
    <property type="component" value="Chromosome"/>
</dbReference>
<dbReference type="EMBL" id="CP054160">
    <property type="protein sequence ID" value="QKJ61305.2"/>
    <property type="molecule type" value="Genomic_DNA"/>
</dbReference>
<evidence type="ECO:0000313" key="1">
    <source>
        <dbReference type="EMBL" id="QKJ61305.2"/>
    </source>
</evidence>
<proteinExistence type="predicted"/>